<proteinExistence type="predicted"/>
<keyword evidence="2" id="KW-1185">Reference proteome</keyword>
<evidence type="ECO:0000313" key="2">
    <source>
        <dbReference type="Proteomes" id="UP000057389"/>
    </source>
</evidence>
<evidence type="ECO:0000313" key="1">
    <source>
        <dbReference type="EMBL" id="KWU01324.1"/>
    </source>
</evidence>
<sequence>MSKLITSSFISNVKKSAKHLKKELGISHSEALEVTSKKAGFASYYALQNSYANQSKLSVSPKEFARQFLISFIESDAGIAGIEHSRSTIELYHPNQDLKPIVLSTLLDAFDSGLNHDGININAKWSILNWALDTEYIKELGWNALKDDKEDFQIKGALLIALGHFYRSTGYCLSDHRLIHANFETYVSDWVRSVSVYNTTATTALSRAFPKNKTSGISPGSSVWSHLA</sequence>
<comment type="caution">
    <text evidence="1">The sequence shown here is derived from an EMBL/GenBank/DDBJ whole genome shotgun (WGS) entry which is preliminary data.</text>
</comment>
<organism evidence="1 2">
    <name type="scientific">Vibrio toranzoniae</name>
    <dbReference type="NCBI Taxonomy" id="1194427"/>
    <lineage>
        <taxon>Bacteria</taxon>
        <taxon>Pseudomonadati</taxon>
        <taxon>Pseudomonadota</taxon>
        <taxon>Gammaproteobacteria</taxon>
        <taxon>Vibrionales</taxon>
        <taxon>Vibrionaceae</taxon>
        <taxon>Vibrio</taxon>
    </lineage>
</organism>
<reference evidence="1 2" key="1">
    <citation type="submission" date="2015-11" db="EMBL/GenBank/DDBJ databases">
        <title>Draft WGS of Vibrio toranzoniae.</title>
        <authorList>
            <person name="Lasa A."/>
            <person name="Romalde J.L."/>
        </authorList>
    </citation>
    <scope>NUCLEOTIDE SEQUENCE [LARGE SCALE GENOMIC DNA]</scope>
    <source>
        <strain evidence="1 2">Vb 10.8</strain>
    </source>
</reference>
<dbReference type="OrthoDB" id="8774098at2"/>
<dbReference type="RefSeq" id="WP_060467882.1">
    <property type="nucleotide sequence ID" value="NZ_AP025514.1"/>
</dbReference>
<dbReference type="AlphaFoldDB" id="A0A120DGS7"/>
<name>A0A120DGS7_9VIBR</name>
<dbReference type="EMBL" id="LMXU01000014">
    <property type="protein sequence ID" value="KWU01324.1"/>
    <property type="molecule type" value="Genomic_DNA"/>
</dbReference>
<accession>A0A120DGS7</accession>
<dbReference type="Proteomes" id="UP000057389">
    <property type="component" value="Unassembled WGS sequence"/>
</dbReference>
<dbReference type="GeneID" id="300178627"/>
<protein>
    <submittedName>
        <fullName evidence="1">Uncharacterized protein</fullName>
    </submittedName>
</protein>
<gene>
    <name evidence="1" type="ORF">APQ14_06375</name>
</gene>